<feature type="transmembrane region" description="Helical" evidence="5">
    <location>
        <begin position="575"/>
        <end position="594"/>
    </location>
</feature>
<feature type="domain" description="ABC-2 type transporter transmembrane" evidence="7">
    <location>
        <begin position="24"/>
        <end position="167"/>
    </location>
</feature>
<feature type="transmembrane region" description="Helical" evidence="5">
    <location>
        <begin position="21"/>
        <end position="43"/>
    </location>
</feature>
<feature type="domain" description="ABC-2 type transporter transmembrane" evidence="6">
    <location>
        <begin position="475"/>
        <end position="622"/>
    </location>
</feature>
<dbReference type="NCBIfam" id="TIGR03062">
    <property type="entry name" value="pip_yhgE_Cterm"/>
    <property type="match status" value="1"/>
</dbReference>
<feature type="transmembrane region" description="Helical" evidence="5">
    <location>
        <begin position="513"/>
        <end position="537"/>
    </location>
</feature>
<dbReference type="NCBIfam" id="TIGR03061">
    <property type="entry name" value="pip_yhgE_Nterm"/>
    <property type="match status" value="1"/>
</dbReference>
<keyword evidence="9" id="KW-1185">Reference proteome</keyword>
<reference evidence="8 9" key="1">
    <citation type="submission" date="2019-10" db="EMBL/GenBank/DDBJ databases">
        <title>Corynebacterium sp novel species isolated from the respiratory tract of Marmot.</title>
        <authorList>
            <person name="Zhang G."/>
        </authorList>
    </citation>
    <scope>NUCLEOTIDE SEQUENCE [LARGE SCALE GENOMIC DNA]</scope>
    <source>
        <strain evidence="8 9">336</strain>
    </source>
</reference>
<comment type="caution">
    <text evidence="8">The sequence shown here is derived from an EMBL/GenBank/DDBJ whole genome shotgun (WGS) entry which is preliminary data.</text>
</comment>
<evidence type="ECO:0000259" key="6">
    <source>
        <dbReference type="Pfam" id="PF01061"/>
    </source>
</evidence>
<dbReference type="Pfam" id="PF01061">
    <property type="entry name" value="ABC2_membrane"/>
    <property type="match status" value="1"/>
</dbReference>
<evidence type="ECO:0000256" key="3">
    <source>
        <dbReference type="ARBA" id="ARBA00022989"/>
    </source>
</evidence>
<organism evidence="8 9">
    <name type="scientific">Corynebacterium zhongnanshanii</name>
    <dbReference type="NCBI Taxonomy" id="2768834"/>
    <lineage>
        <taxon>Bacteria</taxon>
        <taxon>Bacillati</taxon>
        <taxon>Actinomycetota</taxon>
        <taxon>Actinomycetes</taxon>
        <taxon>Mycobacteriales</taxon>
        <taxon>Corynebacteriaceae</taxon>
        <taxon>Corynebacterium</taxon>
    </lineage>
</organism>
<keyword evidence="3 5" id="KW-1133">Transmembrane helix</keyword>
<dbReference type="Gene3D" id="3.40.1710.10">
    <property type="entry name" value="abc type-2 transporter like domain"/>
    <property type="match status" value="1"/>
</dbReference>
<evidence type="ECO:0000313" key="8">
    <source>
        <dbReference type="EMBL" id="KAB3520864.1"/>
    </source>
</evidence>
<feature type="transmembrane region" description="Helical" evidence="5">
    <location>
        <begin position="543"/>
        <end position="568"/>
    </location>
</feature>
<keyword evidence="2 5" id="KW-0812">Transmembrane</keyword>
<name>A0ABQ6VD95_9CORY</name>
<dbReference type="Gene3D" id="1.10.287.950">
    <property type="entry name" value="Methyl-accepting chemotaxis protein"/>
    <property type="match status" value="2"/>
</dbReference>
<comment type="subcellular location">
    <subcellularLocation>
        <location evidence="1">Membrane</location>
        <topology evidence="1">Multi-pass membrane protein</topology>
    </subcellularLocation>
</comment>
<dbReference type="Pfam" id="PF12698">
    <property type="entry name" value="ABC2_membrane_3"/>
    <property type="match status" value="1"/>
</dbReference>
<dbReference type="PANTHER" id="PTHR43077:SF5">
    <property type="entry name" value="PHAGE INFECTION PROTEIN"/>
    <property type="match status" value="1"/>
</dbReference>
<dbReference type="InterPro" id="IPR023908">
    <property type="entry name" value="xxxLxxG_rpt"/>
</dbReference>
<dbReference type="InterPro" id="IPR017500">
    <property type="entry name" value="Phage_infect_YhgE_N"/>
</dbReference>
<evidence type="ECO:0000256" key="1">
    <source>
        <dbReference type="ARBA" id="ARBA00004141"/>
    </source>
</evidence>
<dbReference type="RefSeq" id="WP_151844411.1">
    <property type="nucleotide sequence ID" value="NZ_WBZJ01000002.1"/>
</dbReference>
<dbReference type="InterPro" id="IPR013525">
    <property type="entry name" value="ABC2_TM"/>
</dbReference>
<dbReference type="Proteomes" id="UP000436181">
    <property type="component" value="Unassembled WGS sequence"/>
</dbReference>
<evidence type="ECO:0000256" key="4">
    <source>
        <dbReference type="ARBA" id="ARBA00023136"/>
    </source>
</evidence>
<proteinExistence type="predicted"/>
<dbReference type="InterPro" id="IPR017501">
    <property type="entry name" value="Phage_infect_YhgE_C"/>
</dbReference>
<feature type="transmembrane region" description="Helical" evidence="5">
    <location>
        <begin position="472"/>
        <end position="492"/>
    </location>
</feature>
<gene>
    <name evidence="8" type="ORF">F8377_06370</name>
</gene>
<evidence type="ECO:0000256" key="5">
    <source>
        <dbReference type="SAM" id="Phobius"/>
    </source>
</evidence>
<evidence type="ECO:0000313" key="9">
    <source>
        <dbReference type="Proteomes" id="UP000436181"/>
    </source>
</evidence>
<evidence type="ECO:0000259" key="7">
    <source>
        <dbReference type="Pfam" id="PF12698"/>
    </source>
</evidence>
<dbReference type="InterPro" id="IPR051328">
    <property type="entry name" value="T7SS_ABC-Transporter"/>
</dbReference>
<feature type="transmembrane region" description="Helical" evidence="5">
    <location>
        <begin position="629"/>
        <end position="651"/>
    </location>
</feature>
<keyword evidence="4 5" id="KW-0472">Membrane</keyword>
<protein>
    <submittedName>
        <fullName evidence="8">YhgE/Pip domain-containing protein</fullName>
    </submittedName>
</protein>
<dbReference type="NCBIfam" id="TIGR03057">
    <property type="entry name" value="xxxLxxG_by_4"/>
    <property type="match status" value="4"/>
</dbReference>
<sequence>MIALFNPNSQIRSFKRSRLTRLAIISLILMPLLYSAVYLWAFWDPFNNVNSLPIALVNNDKGTTTTDKDGKTSSVNAGDVIVQGLHDNDRITWIDTSTEGAQQGVKNGTYYFSLEIPENFSEAVTSPSTDSPEKARLITTMNDTNGYLSTIIGNNVMKEVLTTVSNKISTQAVDKILVGVMDSGGGVQRAAVGAKQIANGTAQLKDGTAQLNDGARQLEEGLGRSKDGSAQLADGSRKLDNGLGELSNGAGRLSAGTAELNSRVSAASENIKASADTVDQLRANADQLAGRAAQINGVVQQLNRVADALPPEQREQLNQLARDTGDLDYQLNNPSSPLKAGLGQAGSLTGQLDQLTDGVRQINDGAQQLDAGLKTAKDGSSRLATGSRELDEGNAKLLDGAHRLSEGTHKAAEGSTKLDKGAHQLYTGLDNGSKQIPRWNAQQTQNAADTIGNPVELNSFNDAGDHAFGPGLAPFFLSLSLYIGGIVIFFILRPLQTRTVNSGISAWRAAFDGYFPGLVIGMLQAVVMIATTVWVVGLEPVNLVGTFAFAILASAMFIAQLQMFIAVLGIGPGRVVSMAVLILEMISSGGLYPVETQNKVIQMLHHFNPMTYTVNGYRQVIYGAYDERLAIAIVVLLCLIALFLTITTLTARSQRTWTMKRLHPALNV</sequence>
<evidence type="ECO:0000256" key="2">
    <source>
        <dbReference type="ARBA" id="ARBA00022692"/>
    </source>
</evidence>
<dbReference type="EMBL" id="WBZJ01000002">
    <property type="protein sequence ID" value="KAB3520864.1"/>
    <property type="molecule type" value="Genomic_DNA"/>
</dbReference>
<dbReference type="SUPFAM" id="SSF58104">
    <property type="entry name" value="Methyl-accepting chemotaxis protein (MCP) signaling domain"/>
    <property type="match status" value="1"/>
</dbReference>
<dbReference type="PANTHER" id="PTHR43077">
    <property type="entry name" value="TRANSPORT PERMEASE YVFS-RELATED"/>
    <property type="match status" value="1"/>
</dbReference>
<accession>A0ABQ6VD95</accession>